<keyword evidence="6" id="KW-0723">Serine/threonine-protein kinase</keyword>
<dbReference type="EnsemblMetazoa" id="Aqu2.1.42050_001">
    <property type="protein sequence ID" value="Aqu2.1.42050_001"/>
    <property type="gene ID" value="Aqu2.1.42050"/>
</dbReference>
<evidence type="ECO:0000256" key="9">
    <source>
        <dbReference type="ARBA" id="ARBA00022777"/>
    </source>
</evidence>
<dbReference type="eggNOG" id="KOG0593">
    <property type="taxonomic scope" value="Eukaryota"/>
</dbReference>
<evidence type="ECO:0000256" key="7">
    <source>
        <dbReference type="ARBA" id="ARBA00022679"/>
    </source>
</evidence>
<keyword evidence="8 15" id="KW-0547">Nucleotide-binding</keyword>
<feature type="region of interest" description="Disordered" evidence="16">
    <location>
        <begin position="578"/>
        <end position="641"/>
    </location>
</feature>
<dbReference type="Pfam" id="PF00069">
    <property type="entry name" value="Pkinase"/>
    <property type="match status" value="1"/>
</dbReference>
<evidence type="ECO:0000256" key="16">
    <source>
        <dbReference type="SAM" id="MobiDB-lite"/>
    </source>
</evidence>
<evidence type="ECO:0000256" key="12">
    <source>
        <dbReference type="ARBA" id="ARBA00039642"/>
    </source>
</evidence>
<feature type="region of interest" description="Disordered" evidence="16">
    <location>
        <begin position="506"/>
        <end position="549"/>
    </location>
</feature>
<evidence type="ECO:0000256" key="11">
    <source>
        <dbReference type="ARBA" id="ARBA00023242"/>
    </source>
</evidence>
<evidence type="ECO:0000256" key="15">
    <source>
        <dbReference type="PROSITE-ProRule" id="PRU10141"/>
    </source>
</evidence>
<dbReference type="AlphaFoldDB" id="A0A1X7VQD3"/>
<evidence type="ECO:0000256" key="2">
    <source>
        <dbReference type="ARBA" id="ARBA00004496"/>
    </source>
</evidence>
<dbReference type="STRING" id="400682.A0A1X7VQD3"/>
<organism evidence="18">
    <name type="scientific">Amphimedon queenslandica</name>
    <name type="common">Sponge</name>
    <dbReference type="NCBI Taxonomy" id="400682"/>
    <lineage>
        <taxon>Eukaryota</taxon>
        <taxon>Metazoa</taxon>
        <taxon>Porifera</taxon>
        <taxon>Demospongiae</taxon>
        <taxon>Heteroscleromorpha</taxon>
        <taxon>Haplosclerida</taxon>
        <taxon>Niphatidae</taxon>
        <taxon>Amphimedon</taxon>
    </lineage>
</organism>
<dbReference type="InterPro" id="IPR050108">
    <property type="entry name" value="CDK"/>
</dbReference>
<keyword evidence="9" id="KW-0418">Kinase</keyword>
<gene>
    <name evidence="18" type="primary">100637782</name>
</gene>
<dbReference type="GO" id="GO:0004693">
    <property type="term" value="F:cyclin-dependent protein serine/threonine kinase activity"/>
    <property type="evidence" value="ECO:0007669"/>
    <property type="project" value="UniProtKB-EC"/>
</dbReference>
<evidence type="ECO:0000259" key="17">
    <source>
        <dbReference type="PROSITE" id="PS50011"/>
    </source>
</evidence>
<dbReference type="FunFam" id="1.10.510.10:FF:000261">
    <property type="entry name" value="cyclin-dependent kinase-like 2 isoform X2"/>
    <property type="match status" value="1"/>
</dbReference>
<evidence type="ECO:0000256" key="13">
    <source>
        <dbReference type="ARBA" id="ARBA00047811"/>
    </source>
</evidence>
<comment type="similarity">
    <text evidence="3">Belongs to the protein kinase superfamily. CMGC Ser/Thr protein kinase family. CDC2/CDKX subfamily.</text>
</comment>
<dbReference type="PANTHER" id="PTHR24056:SF400">
    <property type="entry name" value="KINASE, PUTATIVE-RELATED"/>
    <property type="match status" value="1"/>
</dbReference>
<comment type="catalytic activity">
    <reaction evidence="14">
        <text>L-seryl-[protein] + ATP = O-phospho-L-seryl-[protein] + ADP + H(+)</text>
        <dbReference type="Rhea" id="RHEA:17989"/>
        <dbReference type="Rhea" id="RHEA-COMP:9863"/>
        <dbReference type="Rhea" id="RHEA-COMP:11604"/>
        <dbReference type="ChEBI" id="CHEBI:15378"/>
        <dbReference type="ChEBI" id="CHEBI:29999"/>
        <dbReference type="ChEBI" id="CHEBI:30616"/>
        <dbReference type="ChEBI" id="CHEBI:83421"/>
        <dbReference type="ChEBI" id="CHEBI:456216"/>
        <dbReference type="EC" id="2.7.11.22"/>
    </reaction>
</comment>
<evidence type="ECO:0000256" key="5">
    <source>
        <dbReference type="ARBA" id="ARBA00022490"/>
    </source>
</evidence>
<dbReference type="Gene3D" id="1.10.510.10">
    <property type="entry name" value="Transferase(Phosphotransferase) domain 1"/>
    <property type="match status" value="1"/>
</dbReference>
<accession>A0A1X7VQD3</accession>
<name>A0A1X7VQD3_AMPQE</name>
<evidence type="ECO:0000256" key="10">
    <source>
        <dbReference type="ARBA" id="ARBA00022840"/>
    </source>
</evidence>
<dbReference type="OrthoDB" id="548217at2759"/>
<keyword evidence="11" id="KW-0539">Nucleus</keyword>
<comment type="subcellular location">
    <subcellularLocation>
        <location evidence="2">Cytoplasm</location>
    </subcellularLocation>
    <subcellularLocation>
        <location evidence="1">Nucleus</location>
    </subcellularLocation>
</comment>
<dbReference type="PANTHER" id="PTHR24056">
    <property type="entry name" value="CELL DIVISION PROTEIN KINASE"/>
    <property type="match status" value="1"/>
</dbReference>
<dbReference type="GO" id="GO:0005737">
    <property type="term" value="C:cytoplasm"/>
    <property type="evidence" value="ECO:0007669"/>
    <property type="project" value="UniProtKB-SubCell"/>
</dbReference>
<dbReference type="Proteomes" id="UP000007879">
    <property type="component" value="Unassembled WGS sequence"/>
</dbReference>
<dbReference type="PROSITE" id="PS00108">
    <property type="entry name" value="PROTEIN_KINASE_ST"/>
    <property type="match status" value="1"/>
</dbReference>
<dbReference type="EnsemblMetazoa" id="XM_011411008.2">
    <property type="protein sequence ID" value="XP_011409310.2"/>
    <property type="gene ID" value="LOC100637782"/>
</dbReference>
<keyword evidence="10 15" id="KW-0067">ATP-binding</keyword>
<dbReference type="InterPro" id="IPR017441">
    <property type="entry name" value="Protein_kinase_ATP_BS"/>
</dbReference>
<evidence type="ECO:0000256" key="14">
    <source>
        <dbReference type="ARBA" id="ARBA00048367"/>
    </source>
</evidence>
<dbReference type="Gene3D" id="3.30.200.20">
    <property type="entry name" value="Phosphorylase Kinase, domain 1"/>
    <property type="match status" value="1"/>
</dbReference>
<dbReference type="PROSITE" id="PS00107">
    <property type="entry name" value="PROTEIN_KINASE_ATP"/>
    <property type="match status" value="1"/>
</dbReference>
<feature type="binding site" evidence="15">
    <location>
        <position position="34"/>
    </location>
    <ligand>
        <name>ATP</name>
        <dbReference type="ChEBI" id="CHEBI:30616"/>
    </ligand>
</feature>
<dbReference type="InterPro" id="IPR011009">
    <property type="entry name" value="Kinase-like_dom_sf"/>
</dbReference>
<dbReference type="KEGG" id="aqu:100637782"/>
<dbReference type="EC" id="2.7.11.22" evidence="4"/>
<keyword evidence="5" id="KW-0963">Cytoplasm</keyword>
<reference evidence="18" key="2">
    <citation type="submission" date="2017-05" db="UniProtKB">
        <authorList>
            <consortium name="EnsemblMetazoa"/>
        </authorList>
    </citation>
    <scope>IDENTIFICATION</scope>
</reference>
<evidence type="ECO:0000256" key="3">
    <source>
        <dbReference type="ARBA" id="ARBA00006485"/>
    </source>
</evidence>
<dbReference type="PROSITE" id="PS50011">
    <property type="entry name" value="PROTEIN_KINASE_DOM"/>
    <property type="match status" value="1"/>
</dbReference>
<dbReference type="InterPro" id="IPR000719">
    <property type="entry name" value="Prot_kinase_dom"/>
</dbReference>
<dbReference type="FunFam" id="3.30.200.20:FF:000049">
    <property type="entry name" value="cyclin-dependent kinase-like 1 isoform X1"/>
    <property type="match status" value="1"/>
</dbReference>
<keyword evidence="19" id="KW-1185">Reference proteome</keyword>
<dbReference type="CDD" id="cd07846">
    <property type="entry name" value="STKc_CDKL2_3"/>
    <property type="match status" value="1"/>
</dbReference>
<dbReference type="SMART" id="SM00220">
    <property type="entry name" value="S_TKc"/>
    <property type="match status" value="1"/>
</dbReference>
<dbReference type="InterPro" id="IPR008271">
    <property type="entry name" value="Ser/Thr_kinase_AS"/>
</dbReference>
<evidence type="ECO:0000256" key="6">
    <source>
        <dbReference type="ARBA" id="ARBA00022527"/>
    </source>
</evidence>
<evidence type="ECO:0000256" key="8">
    <source>
        <dbReference type="ARBA" id="ARBA00022741"/>
    </source>
</evidence>
<dbReference type="InParanoid" id="A0A1X7VQD3"/>
<dbReference type="GO" id="GO:0005524">
    <property type="term" value="F:ATP binding"/>
    <property type="evidence" value="ECO:0007669"/>
    <property type="project" value="UniProtKB-UniRule"/>
</dbReference>
<reference evidence="19" key="1">
    <citation type="journal article" date="2010" name="Nature">
        <title>The Amphimedon queenslandica genome and the evolution of animal complexity.</title>
        <authorList>
            <person name="Srivastava M."/>
            <person name="Simakov O."/>
            <person name="Chapman J."/>
            <person name="Fahey B."/>
            <person name="Gauthier M.E."/>
            <person name="Mitros T."/>
            <person name="Richards G.S."/>
            <person name="Conaco C."/>
            <person name="Dacre M."/>
            <person name="Hellsten U."/>
            <person name="Larroux C."/>
            <person name="Putnam N.H."/>
            <person name="Stanke M."/>
            <person name="Adamska M."/>
            <person name="Darling A."/>
            <person name="Degnan S.M."/>
            <person name="Oakley T.H."/>
            <person name="Plachetzki D.C."/>
            <person name="Zhai Y."/>
            <person name="Adamski M."/>
            <person name="Calcino A."/>
            <person name="Cummins S.F."/>
            <person name="Goodstein D.M."/>
            <person name="Harris C."/>
            <person name="Jackson D.J."/>
            <person name="Leys S.P."/>
            <person name="Shu S."/>
            <person name="Woodcroft B.J."/>
            <person name="Vervoort M."/>
            <person name="Kosik K.S."/>
            <person name="Manning G."/>
            <person name="Degnan B.M."/>
            <person name="Rokhsar D.S."/>
        </authorList>
    </citation>
    <scope>NUCLEOTIDE SEQUENCE [LARGE SCALE GENOMIC DNA]</scope>
</reference>
<protein>
    <recommendedName>
        <fullName evidence="12">Cyclin-dependent kinase-like 2</fullName>
        <ecNumber evidence="4">2.7.11.22</ecNumber>
    </recommendedName>
</protein>
<dbReference type="GO" id="GO:0005634">
    <property type="term" value="C:nucleus"/>
    <property type="evidence" value="ECO:0007669"/>
    <property type="project" value="UniProtKB-SubCell"/>
</dbReference>
<keyword evidence="7" id="KW-0808">Transferase</keyword>
<comment type="catalytic activity">
    <reaction evidence="13">
        <text>L-threonyl-[protein] + ATP = O-phospho-L-threonyl-[protein] + ADP + H(+)</text>
        <dbReference type="Rhea" id="RHEA:46608"/>
        <dbReference type="Rhea" id="RHEA-COMP:11060"/>
        <dbReference type="Rhea" id="RHEA-COMP:11605"/>
        <dbReference type="ChEBI" id="CHEBI:15378"/>
        <dbReference type="ChEBI" id="CHEBI:30013"/>
        <dbReference type="ChEBI" id="CHEBI:30616"/>
        <dbReference type="ChEBI" id="CHEBI:61977"/>
        <dbReference type="ChEBI" id="CHEBI:456216"/>
        <dbReference type="EC" id="2.7.11.22"/>
    </reaction>
</comment>
<evidence type="ECO:0000256" key="4">
    <source>
        <dbReference type="ARBA" id="ARBA00012425"/>
    </source>
</evidence>
<feature type="compositionally biased region" description="Polar residues" evidence="16">
    <location>
        <begin position="631"/>
        <end position="641"/>
    </location>
</feature>
<proteinExistence type="inferred from homology"/>
<sequence>MEKYENLGLVGEGSYGMVMKCRHKDSSQLVAIKKFLETENDRMVKKIALREVRMLKQLRHENLVNLIEVFRRKKRLYLVFEFVDHTALDELDKYPSGADESLVKKIMWQVLKGVEFCHQHNVIHRDVKPENILISKRGVVKICDFGFARAIAPPGEAYTDYVATRWYRAPELLVGDTNYGRAVDVWAIGCLFSEMLTGEPLFPGESDIDQLYLITKCFGNLIARHREVFSRNPLFIGMRLPEAREIQPFERRYHRLSPAAMDIIKWSLRLDPADRPTCTQLLKHELFQRNGWADKYSIELRSKIQHEFDDNPLLKNLGVTIYGSLYDSQHAAMKESSGEETVPNRLTTKHDYATGFSSGAEATGSGADESAIKKEKKKKIKVHREKAANGLPLQEPKPKTMIPSSLLQGNMAALGGPSGSPYGSQHALLRAQQPSPYMYKPSTPKRVLPHDIPSPLHPNAKSIGAPPISLLDNQASATHSITKLKAGLQSHSNTSITSLHELRPDLQPHRGDAYRSPLSPSHPPPVKKQLSNAGTIGLPQLNDPSNSHLRLTAKSPLVPAYTHSSYSQIHSTSGAEIDHHTHGMLSSGVPRASYQLTPSGRMRHPPHQDPGPQSGFSLLHQKPSSPRVLRTSETSQLAPTN</sequence>
<feature type="domain" description="Protein kinase" evidence="17">
    <location>
        <begin position="4"/>
        <end position="287"/>
    </location>
</feature>
<evidence type="ECO:0000256" key="1">
    <source>
        <dbReference type="ARBA" id="ARBA00004123"/>
    </source>
</evidence>
<evidence type="ECO:0000313" key="19">
    <source>
        <dbReference type="Proteomes" id="UP000007879"/>
    </source>
</evidence>
<dbReference type="SUPFAM" id="SSF56112">
    <property type="entry name" value="Protein kinase-like (PK-like)"/>
    <property type="match status" value="1"/>
</dbReference>
<evidence type="ECO:0000313" key="18">
    <source>
        <dbReference type="EnsemblMetazoa" id="Aqu2.1.42050_001"/>
    </source>
</evidence>